<reference evidence="2 3" key="1">
    <citation type="submission" date="2012-11" db="EMBL/GenBank/DDBJ databases">
        <title>Whole genome sequence of Acidisphaera rubrifaciens HS-AP3.</title>
        <authorList>
            <person name="Azuma Y."/>
            <person name="Higashiura N."/>
            <person name="Hirakawa H."/>
            <person name="Matsushita K."/>
        </authorList>
    </citation>
    <scope>NUCLEOTIDE SEQUENCE [LARGE SCALE GENOMIC DNA]</scope>
    <source>
        <strain evidence="2 3">HS-AP3</strain>
    </source>
</reference>
<feature type="domain" description="Putative restriction endonuclease" evidence="1">
    <location>
        <begin position="12"/>
        <end position="157"/>
    </location>
</feature>
<evidence type="ECO:0000313" key="2">
    <source>
        <dbReference type="EMBL" id="GAN77624.1"/>
    </source>
</evidence>
<dbReference type="Gene3D" id="3.90.1570.10">
    <property type="entry name" value="tt1808, chain A"/>
    <property type="match status" value="1"/>
</dbReference>
<organism evidence="2 3">
    <name type="scientific">Acidisphaera rubrifaciens HS-AP3</name>
    <dbReference type="NCBI Taxonomy" id="1231350"/>
    <lineage>
        <taxon>Bacteria</taxon>
        <taxon>Pseudomonadati</taxon>
        <taxon>Pseudomonadota</taxon>
        <taxon>Alphaproteobacteria</taxon>
        <taxon>Acetobacterales</taxon>
        <taxon>Acetobacteraceae</taxon>
        <taxon>Acidisphaera</taxon>
    </lineage>
</organism>
<keyword evidence="3" id="KW-1185">Reference proteome</keyword>
<evidence type="ECO:0000313" key="3">
    <source>
        <dbReference type="Proteomes" id="UP000032680"/>
    </source>
</evidence>
<sequence>MSRTTDQRMTAEAFIAWAMEQPDGTHYELADGEVIAVSPERSDHALIKFAIARRLAEAVEAAALPCTVYPDGVVVQVDDHTVYEPDALIRCGEKLPPDAVRIHDPMVIVEVLSPSTRGVDTGNKLADYFRLPSLMHYLIVRPADGRVIHHARDAEGGIGTRIHAGGAITLDPPGITVTLPAPASSGGAA</sequence>
<dbReference type="InterPro" id="IPR012296">
    <property type="entry name" value="Nuclease_put_TT1808"/>
</dbReference>
<dbReference type="InterPro" id="IPR011335">
    <property type="entry name" value="Restrct_endonuc-II-like"/>
</dbReference>
<dbReference type="SUPFAM" id="SSF52980">
    <property type="entry name" value="Restriction endonuclease-like"/>
    <property type="match status" value="1"/>
</dbReference>
<dbReference type="PANTHER" id="PTHR36558">
    <property type="entry name" value="GLR1098 PROTEIN"/>
    <property type="match status" value="1"/>
</dbReference>
<protein>
    <recommendedName>
        <fullName evidence="1">Putative restriction endonuclease domain-containing protein</fullName>
    </recommendedName>
</protein>
<comment type="caution">
    <text evidence="2">The sequence shown here is derived from an EMBL/GenBank/DDBJ whole genome shotgun (WGS) entry which is preliminary data.</text>
</comment>
<proteinExistence type="predicted"/>
<dbReference type="InterPro" id="IPR008538">
    <property type="entry name" value="Uma2"/>
</dbReference>
<dbReference type="AlphaFoldDB" id="A0A0D6P9U4"/>
<dbReference type="RefSeq" id="WP_199445626.1">
    <property type="nucleotide sequence ID" value="NZ_BANB01000400.1"/>
</dbReference>
<dbReference type="PANTHER" id="PTHR36558:SF1">
    <property type="entry name" value="RESTRICTION ENDONUCLEASE DOMAIN-CONTAINING PROTEIN-RELATED"/>
    <property type="match status" value="1"/>
</dbReference>
<gene>
    <name evidence="2" type="ORF">Asru_0400_03</name>
</gene>
<dbReference type="Proteomes" id="UP000032680">
    <property type="component" value="Unassembled WGS sequence"/>
</dbReference>
<accession>A0A0D6P9U4</accession>
<dbReference type="EMBL" id="BANB01000400">
    <property type="protein sequence ID" value="GAN77624.1"/>
    <property type="molecule type" value="Genomic_DNA"/>
</dbReference>
<evidence type="ECO:0000259" key="1">
    <source>
        <dbReference type="Pfam" id="PF05685"/>
    </source>
</evidence>
<dbReference type="CDD" id="cd06260">
    <property type="entry name" value="DUF820-like"/>
    <property type="match status" value="1"/>
</dbReference>
<name>A0A0D6P9U4_9PROT</name>
<dbReference type="Pfam" id="PF05685">
    <property type="entry name" value="Uma2"/>
    <property type="match status" value="1"/>
</dbReference>